<dbReference type="AlphaFoldDB" id="A0A0D2NR12"/>
<evidence type="ECO:0000313" key="4">
    <source>
        <dbReference type="Proteomes" id="UP000054498"/>
    </source>
</evidence>
<dbReference type="EMBL" id="KK100332">
    <property type="protein sequence ID" value="KIZ06766.1"/>
    <property type="molecule type" value="Genomic_DNA"/>
</dbReference>
<proteinExistence type="predicted"/>
<evidence type="ECO:0000256" key="2">
    <source>
        <dbReference type="SAM" id="SignalP"/>
    </source>
</evidence>
<protein>
    <submittedName>
        <fullName evidence="3">Uncharacterized protein</fullName>
    </submittedName>
</protein>
<dbReference type="RefSeq" id="XP_013905785.1">
    <property type="nucleotide sequence ID" value="XM_014050331.1"/>
</dbReference>
<dbReference type="GeneID" id="25729054"/>
<feature type="compositionally biased region" description="Basic and acidic residues" evidence="1">
    <location>
        <begin position="451"/>
        <end position="461"/>
    </location>
</feature>
<feature type="chain" id="PRO_5002265550" evidence="2">
    <location>
        <begin position="24"/>
        <end position="476"/>
    </location>
</feature>
<keyword evidence="4" id="KW-1185">Reference proteome</keyword>
<evidence type="ECO:0000313" key="3">
    <source>
        <dbReference type="EMBL" id="KIZ06766.1"/>
    </source>
</evidence>
<dbReference type="OrthoDB" id="549603at2759"/>
<accession>A0A0D2NR12</accession>
<name>A0A0D2NR12_9CHLO</name>
<gene>
    <name evidence="3" type="ORF">MNEG_1176</name>
</gene>
<dbReference type="KEGG" id="mng:MNEG_1176"/>
<sequence>MAASTMGTALAVLVALLATAATAQQIPSSSDCLARTQSIGENNLLLRYARDKHSSLKRGDVGNANGLLAGSGELAYCLCNKDVLDTTLSTIQNNPLARSAGVTGAAIQQVLSQCGVPIAGSNACKAGGGVSVQAPGTQVQVARGGATSVSAPGTQVNVGGGAGGGGGGAAAAAPAAGQGGFFAKKHPFLDQDQQQYEGIGAIQSWPATSGIRHSPHALGGPMQAAPGVPPGGFFTQWRALPEAVTVVSDLAASDGSTLATIAGFVAAGAAAFYAVGQKSQAEALSKELEALKAASGGAAAQGAADGAGADDATLAALQQQLAQAQAAAKDESAKRAAAVKEKESSLAAKQSEQSKLQNELSAAQRALTDASAAQRTAEAAAEAAAARAAAAEERLSAASQAAAAAAAELGGLKAAAAKKLSDLEAQLAEASAAVKKATEEKEAAEAGAARARSEMGSERAKASRLQVTGRAASPTT</sequence>
<keyword evidence="2" id="KW-0732">Signal</keyword>
<organism evidence="3 4">
    <name type="scientific">Monoraphidium neglectum</name>
    <dbReference type="NCBI Taxonomy" id="145388"/>
    <lineage>
        <taxon>Eukaryota</taxon>
        <taxon>Viridiplantae</taxon>
        <taxon>Chlorophyta</taxon>
        <taxon>core chlorophytes</taxon>
        <taxon>Chlorophyceae</taxon>
        <taxon>CS clade</taxon>
        <taxon>Sphaeropleales</taxon>
        <taxon>Selenastraceae</taxon>
        <taxon>Monoraphidium</taxon>
    </lineage>
</organism>
<dbReference type="Proteomes" id="UP000054498">
    <property type="component" value="Unassembled WGS sequence"/>
</dbReference>
<evidence type="ECO:0000256" key="1">
    <source>
        <dbReference type="SAM" id="MobiDB-lite"/>
    </source>
</evidence>
<feature type="region of interest" description="Disordered" evidence="1">
    <location>
        <begin position="430"/>
        <end position="476"/>
    </location>
</feature>
<feature type="signal peptide" evidence="2">
    <location>
        <begin position="1"/>
        <end position="23"/>
    </location>
</feature>
<reference evidence="3 4" key="1">
    <citation type="journal article" date="2013" name="BMC Genomics">
        <title>Reconstruction of the lipid metabolism for the microalga Monoraphidium neglectum from its genome sequence reveals characteristics suitable for biofuel production.</title>
        <authorList>
            <person name="Bogen C."/>
            <person name="Al-Dilaimi A."/>
            <person name="Albersmeier A."/>
            <person name="Wichmann J."/>
            <person name="Grundmann M."/>
            <person name="Rupp O."/>
            <person name="Lauersen K.J."/>
            <person name="Blifernez-Klassen O."/>
            <person name="Kalinowski J."/>
            <person name="Goesmann A."/>
            <person name="Mussgnug J.H."/>
            <person name="Kruse O."/>
        </authorList>
    </citation>
    <scope>NUCLEOTIDE SEQUENCE [LARGE SCALE GENOMIC DNA]</scope>
    <source>
        <strain evidence="3 4">SAG 48.87</strain>
    </source>
</reference>